<accession>A0A6G1WMF1</accession>
<dbReference type="EMBL" id="WISB01000193">
    <property type="protein sequence ID" value="MQW73226.1"/>
    <property type="molecule type" value="Genomic_DNA"/>
</dbReference>
<proteinExistence type="predicted"/>
<organism evidence="2">
    <name type="scientific">Sinorhizobium medicae</name>
    <dbReference type="NCBI Taxonomy" id="110321"/>
    <lineage>
        <taxon>Bacteria</taxon>
        <taxon>Pseudomonadati</taxon>
        <taxon>Pseudomonadota</taxon>
        <taxon>Alphaproteobacteria</taxon>
        <taxon>Hyphomicrobiales</taxon>
        <taxon>Rhizobiaceae</taxon>
        <taxon>Sinorhizobium/Ensifer group</taxon>
        <taxon>Sinorhizobium</taxon>
    </lineage>
</organism>
<evidence type="ECO:0000313" key="2">
    <source>
        <dbReference type="EMBL" id="MQW70876.1"/>
    </source>
</evidence>
<dbReference type="EMBL" id="WISB01000112">
    <property type="protein sequence ID" value="MQW70873.1"/>
    <property type="molecule type" value="Genomic_DNA"/>
</dbReference>
<evidence type="ECO:0000313" key="1">
    <source>
        <dbReference type="EMBL" id="MQW70873.1"/>
    </source>
</evidence>
<protein>
    <submittedName>
        <fullName evidence="2">Uncharacterized protein</fullName>
    </submittedName>
</protein>
<name>A0A6G1WMF1_9HYPH</name>
<dbReference type="EMBL" id="WISB01000113">
    <property type="protein sequence ID" value="MQW70876.1"/>
    <property type="molecule type" value="Genomic_DNA"/>
</dbReference>
<comment type="caution">
    <text evidence="2">The sequence shown here is derived from an EMBL/GenBank/DDBJ whole genome shotgun (WGS) entry which is preliminary data.</text>
</comment>
<reference evidence="2" key="1">
    <citation type="journal article" date="2013" name="Genome Biol.">
        <title>Comparative genomics of the core and accessory genomes of 48 Sinorhizobium strains comprising five genospecies.</title>
        <authorList>
            <person name="Sugawara M."/>
            <person name="Epstein B."/>
            <person name="Badgley B.D."/>
            <person name="Unno T."/>
            <person name="Xu L."/>
            <person name="Reese J."/>
            <person name="Gyaneshwar P."/>
            <person name="Denny R."/>
            <person name="Mudge J."/>
            <person name="Bharti A.K."/>
            <person name="Farmer A.D."/>
            <person name="May G.D."/>
            <person name="Woodward J.E."/>
            <person name="Medigue C."/>
            <person name="Vallenet D."/>
            <person name="Lajus A."/>
            <person name="Rouy Z."/>
            <person name="Martinez-Vaz B."/>
            <person name="Tiffin P."/>
            <person name="Young N.D."/>
            <person name="Sadowsky M.J."/>
        </authorList>
    </citation>
    <scope>NUCLEOTIDE SEQUENCE</scope>
    <source>
        <strain evidence="2">M1</strain>
    </source>
</reference>
<dbReference type="RefSeq" id="WP_153413204.1">
    <property type="nucleotide sequence ID" value="NZ_WISB01000112.1"/>
</dbReference>
<gene>
    <name evidence="1" type="ORF">GHJ91_17455</name>
    <name evidence="2" type="ORF">GHJ91_17470</name>
    <name evidence="3" type="ORF">GHJ91_30155</name>
</gene>
<dbReference type="AlphaFoldDB" id="A0A6G1WMF1"/>
<sequence length="105" mass="11491">MTVDWLATLAEQGDIAKRKATEVATLVVKPELPLEIASRLYRDVEKGAQTFDRILSDMEDADASDELLEAADALAELWSQLSVASANKLRELQGLPPITMSEAPH</sequence>
<evidence type="ECO:0000313" key="3">
    <source>
        <dbReference type="EMBL" id="MQW73226.1"/>
    </source>
</evidence>